<evidence type="ECO:0000256" key="8">
    <source>
        <dbReference type="ARBA" id="ARBA00023136"/>
    </source>
</evidence>
<dbReference type="PRINTS" id="PR01472">
    <property type="entry name" value="ICAMVCAM1"/>
</dbReference>
<feature type="domain" description="Ig-like" evidence="14">
    <location>
        <begin position="108"/>
        <end position="206"/>
    </location>
</feature>
<dbReference type="InterPro" id="IPR003599">
    <property type="entry name" value="Ig_sub"/>
</dbReference>
<dbReference type="PANTHER" id="PTHR14162:SF1">
    <property type="entry name" value="MUCOSAL ADDRESSIN CELL ADHESION MOLECULE 1"/>
    <property type="match status" value="1"/>
</dbReference>
<evidence type="ECO:0000256" key="12">
    <source>
        <dbReference type="SAM" id="MobiDB-lite"/>
    </source>
</evidence>
<dbReference type="SUPFAM" id="SSF48726">
    <property type="entry name" value="Immunoglobulin"/>
    <property type="match status" value="3"/>
</dbReference>
<organism evidence="15 16">
    <name type="scientific">Ramphastos sulfuratus</name>
    <dbReference type="NCBI Taxonomy" id="322582"/>
    <lineage>
        <taxon>Eukaryota</taxon>
        <taxon>Metazoa</taxon>
        <taxon>Chordata</taxon>
        <taxon>Craniata</taxon>
        <taxon>Vertebrata</taxon>
        <taxon>Euteleostomi</taxon>
        <taxon>Archelosauria</taxon>
        <taxon>Archosauria</taxon>
        <taxon>Dinosauria</taxon>
        <taxon>Saurischia</taxon>
        <taxon>Theropoda</taxon>
        <taxon>Coelurosauria</taxon>
        <taxon>Aves</taxon>
        <taxon>Neognathae</taxon>
        <taxon>Neoaves</taxon>
        <taxon>Telluraves</taxon>
        <taxon>Coraciimorphae</taxon>
        <taxon>Piciformes</taxon>
        <taxon>Ramphastidae</taxon>
        <taxon>Ramphastos</taxon>
    </lineage>
</organism>
<evidence type="ECO:0000256" key="2">
    <source>
        <dbReference type="ARBA" id="ARBA00005925"/>
    </source>
</evidence>
<dbReference type="Gene3D" id="2.60.40.10">
    <property type="entry name" value="Immunoglobulins"/>
    <property type="match status" value="3"/>
</dbReference>
<dbReference type="SMART" id="SM00408">
    <property type="entry name" value="IGc2"/>
    <property type="match status" value="2"/>
</dbReference>
<evidence type="ECO:0000259" key="14">
    <source>
        <dbReference type="PROSITE" id="PS50835"/>
    </source>
</evidence>
<protein>
    <submittedName>
        <fullName evidence="15">MADCA protein</fullName>
    </submittedName>
</protein>
<comment type="similarity">
    <text evidence="2">Belongs to the immunoglobulin superfamily. ICAM family.</text>
</comment>
<keyword evidence="6" id="KW-0130">Cell adhesion</keyword>
<evidence type="ECO:0000256" key="1">
    <source>
        <dbReference type="ARBA" id="ARBA00004479"/>
    </source>
</evidence>
<dbReference type="Proteomes" id="UP000611227">
    <property type="component" value="Unassembled WGS sequence"/>
</dbReference>
<evidence type="ECO:0000256" key="7">
    <source>
        <dbReference type="ARBA" id="ARBA00022989"/>
    </source>
</evidence>
<dbReference type="SMART" id="SM00409">
    <property type="entry name" value="IG"/>
    <property type="match status" value="3"/>
</dbReference>
<feature type="transmembrane region" description="Helical" evidence="13">
    <location>
        <begin position="391"/>
        <end position="411"/>
    </location>
</feature>
<sequence>LGTPSLIPVVSSFFHPGQPSNRLAVMPQELVVQYGGSVQLNCSLACTGGTVQWRGLDANLGSITSFPTHSILHISSARVATEGTKICQGTCHGQLYQRSVNLKVYVLPDMLQLETEPRALEPGQPGSLHCSAQGIYPSRELGLTWYLGDQVLKEDDFEITEVDEMLFNIVSILSVEGEKVAEGAEFRCEVKLSIGQETFTRVASVTVSTGALTITREPLTETILELAAATKPHSTEHPAPQDLTTGSLTAHSASTTSPGSSMATAPAEAPATATRSISRGTVPAVEGAATPEGTMPACSLQIWSLPPKGTRGRALRIECQALCARNVTIRWLQTPVALSQYRQEVAGGSSALRLDRAEPQHQGYYQCVLLGHRSPAVGLRLLVLDDSSSTVPAIATGTTLSLLGLIVTGVVSHRLRKRSRYELH</sequence>
<comment type="caution">
    <text evidence="15">The sequence shown here is derived from an EMBL/GenBank/DDBJ whole genome shotgun (WGS) entry which is preliminary data.</text>
</comment>
<keyword evidence="4" id="KW-0732">Signal</keyword>
<keyword evidence="3 13" id="KW-0812">Transmembrane</keyword>
<dbReference type="Pfam" id="PF03921">
    <property type="entry name" value="ICAM_N"/>
    <property type="match status" value="1"/>
</dbReference>
<evidence type="ECO:0000256" key="9">
    <source>
        <dbReference type="ARBA" id="ARBA00023157"/>
    </source>
</evidence>
<dbReference type="InterPro" id="IPR003987">
    <property type="entry name" value="ICAM_VCAM_N"/>
</dbReference>
<name>A0A852BPC7_9PICI</name>
<dbReference type="InterPro" id="IPR013783">
    <property type="entry name" value="Ig-like_fold"/>
</dbReference>
<feature type="compositionally biased region" description="Polar residues" evidence="12">
    <location>
        <begin position="242"/>
        <end position="262"/>
    </location>
</feature>
<dbReference type="AlphaFoldDB" id="A0A852BPC7"/>
<dbReference type="InterPro" id="IPR036179">
    <property type="entry name" value="Ig-like_dom_sf"/>
</dbReference>
<dbReference type="PROSITE" id="PS50835">
    <property type="entry name" value="IG_LIKE"/>
    <property type="match status" value="2"/>
</dbReference>
<feature type="domain" description="Ig-like" evidence="14">
    <location>
        <begin position="296"/>
        <end position="367"/>
    </location>
</feature>
<evidence type="ECO:0000256" key="4">
    <source>
        <dbReference type="ARBA" id="ARBA00022729"/>
    </source>
</evidence>
<proteinExistence type="inferred from homology"/>
<dbReference type="GO" id="GO:0007229">
    <property type="term" value="P:integrin-mediated signaling pathway"/>
    <property type="evidence" value="ECO:0007669"/>
    <property type="project" value="InterPro"/>
</dbReference>
<feature type="non-terminal residue" evidence="15">
    <location>
        <position position="424"/>
    </location>
</feature>
<keyword evidence="11" id="KW-0393">Immunoglobulin domain</keyword>
<comment type="subcellular location">
    <subcellularLocation>
        <location evidence="1">Membrane</location>
        <topology evidence="1">Single-pass type I membrane protein</topology>
    </subcellularLocation>
</comment>
<dbReference type="GO" id="GO:0016020">
    <property type="term" value="C:membrane"/>
    <property type="evidence" value="ECO:0007669"/>
    <property type="project" value="UniProtKB-SubCell"/>
</dbReference>
<dbReference type="GO" id="GO:0034113">
    <property type="term" value="P:heterotypic cell-cell adhesion"/>
    <property type="evidence" value="ECO:0007669"/>
    <property type="project" value="TreeGrafter"/>
</dbReference>
<feature type="compositionally biased region" description="Low complexity" evidence="12">
    <location>
        <begin position="263"/>
        <end position="274"/>
    </location>
</feature>
<dbReference type="InterPro" id="IPR003597">
    <property type="entry name" value="Ig_C1-set"/>
</dbReference>
<evidence type="ECO:0000256" key="5">
    <source>
        <dbReference type="ARBA" id="ARBA00022737"/>
    </source>
</evidence>
<dbReference type="InterPro" id="IPR037413">
    <property type="entry name" value="MADCAM1"/>
</dbReference>
<dbReference type="GO" id="GO:0098640">
    <property type="term" value="F:integrin binding involved in cell-matrix adhesion"/>
    <property type="evidence" value="ECO:0007669"/>
    <property type="project" value="InterPro"/>
</dbReference>
<reference evidence="15" key="1">
    <citation type="submission" date="2019-09" db="EMBL/GenBank/DDBJ databases">
        <title>Bird 10,000 Genomes (B10K) Project - Family phase.</title>
        <authorList>
            <person name="Zhang G."/>
        </authorList>
    </citation>
    <scope>NUCLEOTIDE SEQUENCE</scope>
    <source>
        <strain evidence="15">B10K-DU-001-30</strain>
        <tissue evidence="15">Muscle</tissue>
    </source>
</reference>
<dbReference type="EMBL" id="WBNM01003291">
    <property type="protein sequence ID" value="NXP70423.1"/>
    <property type="molecule type" value="Genomic_DNA"/>
</dbReference>
<evidence type="ECO:0000256" key="3">
    <source>
        <dbReference type="ARBA" id="ARBA00022692"/>
    </source>
</evidence>
<evidence type="ECO:0000256" key="13">
    <source>
        <dbReference type="SAM" id="Phobius"/>
    </source>
</evidence>
<evidence type="ECO:0000256" key="10">
    <source>
        <dbReference type="ARBA" id="ARBA00023180"/>
    </source>
</evidence>
<keyword evidence="7 13" id="KW-1133">Transmembrane helix</keyword>
<feature type="region of interest" description="Disordered" evidence="12">
    <location>
        <begin position="230"/>
        <end position="281"/>
    </location>
</feature>
<gene>
    <name evidence="15" type="primary">Madcam1</name>
    <name evidence="15" type="ORF">RAMSUL_R00243</name>
</gene>
<keyword evidence="16" id="KW-1185">Reference proteome</keyword>
<feature type="non-terminal residue" evidence="15">
    <location>
        <position position="1"/>
    </location>
</feature>
<dbReference type="Pfam" id="PF07654">
    <property type="entry name" value="C1-set"/>
    <property type="match status" value="1"/>
</dbReference>
<dbReference type="GO" id="GO:0050901">
    <property type="term" value="P:leukocyte tethering or rolling"/>
    <property type="evidence" value="ECO:0007669"/>
    <property type="project" value="TreeGrafter"/>
</dbReference>
<accession>A0A852BPC7</accession>
<dbReference type="InterPro" id="IPR013768">
    <property type="entry name" value="ICAM_N"/>
</dbReference>
<evidence type="ECO:0000313" key="16">
    <source>
        <dbReference type="Proteomes" id="UP000611227"/>
    </source>
</evidence>
<evidence type="ECO:0000313" key="15">
    <source>
        <dbReference type="EMBL" id="NXP70423.1"/>
    </source>
</evidence>
<dbReference type="InterPro" id="IPR003598">
    <property type="entry name" value="Ig_sub2"/>
</dbReference>
<dbReference type="GO" id="GO:2000403">
    <property type="term" value="P:positive regulation of lymphocyte migration"/>
    <property type="evidence" value="ECO:0007669"/>
    <property type="project" value="InterPro"/>
</dbReference>
<dbReference type="PANTHER" id="PTHR14162">
    <property type="entry name" value="MUCOSAL ADDRESSIN CELL ADHESION MOLECULE-1"/>
    <property type="match status" value="1"/>
</dbReference>
<dbReference type="InterPro" id="IPR007110">
    <property type="entry name" value="Ig-like_dom"/>
</dbReference>
<keyword evidence="5" id="KW-0677">Repeat</keyword>
<keyword evidence="8 13" id="KW-0472">Membrane</keyword>
<keyword evidence="10" id="KW-0325">Glycoprotein</keyword>
<evidence type="ECO:0000256" key="11">
    <source>
        <dbReference type="ARBA" id="ARBA00023319"/>
    </source>
</evidence>
<evidence type="ECO:0000256" key="6">
    <source>
        <dbReference type="ARBA" id="ARBA00022889"/>
    </source>
</evidence>
<keyword evidence="9" id="KW-1015">Disulfide bond</keyword>